<feature type="region of interest" description="Disordered" evidence="1">
    <location>
        <begin position="20"/>
        <end position="39"/>
    </location>
</feature>
<feature type="compositionally biased region" description="Low complexity" evidence="1">
    <location>
        <begin position="24"/>
        <end position="38"/>
    </location>
</feature>
<dbReference type="EMBL" id="CACVBS010000038">
    <property type="protein sequence ID" value="CAA7263029.1"/>
    <property type="molecule type" value="Genomic_DNA"/>
</dbReference>
<organism evidence="2 3">
    <name type="scientific">Cyclocybe aegerita</name>
    <name type="common">Black poplar mushroom</name>
    <name type="synonym">Agrocybe aegerita</name>
    <dbReference type="NCBI Taxonomy" id="1973307"/>
    <lineage>
        <taxon>Eukaryota</taxon>
        <taxon>Fungi</taxon>
        <taxon>Dikarya</taxon>
        <taxon>Basidiomycota</taxon>
        <taxon>Agaricomycotina</taxon>
        <taxon>Agaricomycetes</taxon>
        <taxon>Agaricomycetidae</taxon>
        <taxon>Agaricales</taxon>
        <taxon>Agaricineae</taxon>
        <taxon>Bolbitiaceae</taxon>
        <taxon>Cyclocybe</taxon>
    </lineage>
</organism>
<dbReference type="Proteomes" id="UP000467700">
    <property type="component" value="Unassembled WGS sequence"/>
</dbReference>
<name>A0A8S0XI24_CYCAE</name>
<dbReference type="AlphaFoldDB" id="A0A8S0XI24"/>
<comment type="caution">
    <text evidence="2">The sequence shown here is derived from an EMBL/GenBank/DDBJ whole genome shotgun (WGS) entry which is preliminary data.</text>
</comment>
<evidence type="ECO:0000256" key="1">
    <source>
        <dbReference type="SAM" id="MobiDB-lite"/>
    </source>
</evidence>
<reference evidence="2 3" key="1">
    <citation type="submission" date="2020-01" db="EMBL/GenBank/DDBJ databases">
        <authorList>
            <person name="Gupta K D."/>
        </authorList>
    </citation>
    <scope>NUCLEOTIDE SEQUENCE [LARGE SCALE GENOMIC DNA]</scope>
</reference>
<evidence type="ECO:0000313" key="3">
    <source>
        <dbReference type="Proteomes" id="UP000467700"/>
    </source>
</evidence>
<evidence type="ECO:0000313" key="2">
    <source>
        <dbReference type="EMBL" id="CAA7263029.1"/>
    </source>
</evidence>
<keyword evidence="3" id="KW-1185">Reference proteome</keyword>
<accession>A0A8S0XI24</accession>
<proteinExistence type="predicted"/>
<protein>
    <submittedName>
        <fullName evidence="2">Uncharacterized protein</fullName>
    </submittedName>
</protein>
<sequence length="158" mass="17789">MGTRARGRSSVHGHLQLQPSIDGSFSARSSTSCASGSANDARHQGSAIVLADVHTNRRNGRRMLADGYTLPVQQPRLFIRRHPMFELVLLFDSVNVPFFDPFHHHHHHHLHALGIPIIGVHNPNLLATLSFTLTLTLFYLKQHFFQLRYHCTDAGNND</sequence>
<gene>
    <name evidence="2" type="ORF">AAE3_LOCUS5410</name>
</gene>